<dbReference type="Pfam" id="PF00059">
    <property type="entry name" value="Lectin_C"/>
    <property type="match status" value="1"/>
</dbReference>
<dbReference type="Proteomes" id="UP000285301">
    <property type="component" value="Unassembled WGS sequence"/>
</dbReference>
<dbReference type="PANTHER" id="PTHR22803">
    <property type="entry name" value="MANNOSE, PHOSPHOLIPASE, LECTIN RECEPTOR RELATED"/>
    <property type="match status" value="1"/>
</dbReference>
<organism evidence="6 7">
    <name type="scientific">Dinothrombium tinctorium</name>
    <dbReference type="NCBI Taxonomy" id="1965070"/>
    <lineage>
        <taxon>Eukaryota</taxon>
        <taxon>Metazoa</taxon>
        <taxon>Ecdysozoa</taxon>
        <taxon>Arthropoda</taxon>
        <taxon>Chelicerata</taxon>
        <taxon>Arachnida</taxon>
        <taxon>Acari</taxon>
        <taxon>Acariformes</taxon>
        <taxon>Trombidiformes</taxon>
        <taxon>Prostigmata</taxon>
        <taxon>Anystina</taxon>
        <taxon>Parasitengona</taxon>
        <taxon>Trombidioidea</taxon>
        <taxon>Trombidiidae</taxon>
        <taxon>Dinothrombium</taxon>
    </lineage>
</organism>
<dbReference type="InterPro" id="IPR016186">
    <property type="entry name" value="C-type_lectin-like/link_sf"/>
</dbReference>
<keyword evidence="6" id="KW-0675">Receptor</keyword>
<dbReference type="EMBL" id="NCKU01005410">
    <property type="protein sequence ID" value="RWS04606.1"/>
    <property type="molecule type" value="Genomic_DNA"/>
</dbReference>
<reference evidence="6 7" key="1">
    <citation type="journal article" date="2018" name="Gigascience">
        <title>Genomes of trombidid mites reveal novel predicted allergens and laterally-transferred genes associated with secondary metabolism.</title>
        <authorList>
            <person name="Dong X."/>
            <person name="Chaisiri K."/>
            <person name="Xia D."/>
            <person name="Armstrong S.D."/>
            <person name="Fang Y."/>
            <person name="Donnelly M.J."/>
            <person name="Kadowaki T."/>
            <person name="McGarry J.W."/>
            <person name="Darby A.C."/>
            <person name="Makepeace B.L."/>
        </authorList>
    </citation>
    <scope>NUCLEOTIDE SEQUENCE [LARGE SCALE GENOMIC DNA]</scope>
    <source>
        <strain evidence="6">UoL-WK</strain>
    </source>
</reference>
<dbReference type="SMART" id="SM00034">
    <property type="entry name" value="CLECT"/>
    <property type="match status" value="1"/>
</dbReference>
<evidence type="ECO:0000313" key="5">
    <source>
        <dbReference type="EMBL" id="RWS04324.1"/>
    </source>
</evidence>
<dbReference type="InterPro" id="IPR018378">
    <property type="entry name" value="C-type_lectin_CS"/>
</dbReference>
<protein>
    <submittedName>
        <fullName evidence="6">Macrophage mannose receptor 1-like protein</fullName>
    </submittedName>
</protein>
<accession>A0A443QNI9</accession>
<proteinExistence type="predicted"/>
<comment type="caution">
    <text evidence="6">The sequence shown here is derived from an EMBL/GenBank/DDBJ whole genome shotgun (WGS) entry which is preliminary data.</text>
</comment>
<dbReference type="PROSITE" id="PS50041">
    <property type="entry name" value="C_TYPE_LECTIN_2"/>
    <property type="match status" value="2"/>
</dbReference>
<reference evidence="6" key="2">
    <citation type="submission" date="2018-11" db="EMBL/GenBank/DDBJ databases">
        <title>Trombidioid mite genomics.</title>
        <authorList>
            <person name="Dong X."/>
        </authorList>
    </citation>
    <scope>NUCLEOTIDE SEQUENCE</scope>
    <source>
        <strain evidence="6">UoL-WK</strain>
    </source>
</reference>
<evidence type="ECO:0000256" key="3">
    <source>
        <dbReference type="SAM" id="Phobius"/>
    </source>
</evidence>
<evidence type="ECO:0000259" key="4">
    <source>
        <dbReference type="PROSITE" id="PS50041"/>
    </source>
</evidence>
<evidence type="ECO:0000256" key="1">
    <source>
        <dbReference type="ARBA" id="ARBA00023157"/>
    </source>
</evidence>
<dbReference type="InterPro" id="IPR050111">
    <property type="entry name" value="C-type_lectin/snaclec_domain"/>
</dbReference>
<name>A0A443QNI9_9ACAR</name>
<dbReference type="EMBL" id="NCKU01005638">
    <property type="protein sequence ID" value="RWS04324.1"/>
    <property type="molecule type" value="Genomic_DNA"/>
</dbReference>
<dbReference type="InterPro" id="IPR016187">
    <property type="entry name" value="CTDL_fold"/>
</dbReference>
<dbReference type="InterPro" id="IPR001304">
    <property type="entry name" value="C-type_lectin-like"/>
</dbReference>
<sequence length="369" mass="42040">MSGVHWAWIGATRPHENTNVFQWQNGSELNFTRWRSGCPDNRKGENCVLMTIFKDRPSHWCNFKCDSNHDHVVCEKPWTNEYQTETSTNSVSYTEETYDGPCPIGWGFHSGKCYKLHNANVTGDEARHICKHEYNATMLTIHSEEEQTFIIDYIFYENGAKEAFWIGLKRRAENDTTFLWIDNQPLDYQNWGFGEPDNRFVLGPENCVIVNDMKSNFGRWCDVPCHVEFLLVCERKAKSVSGSSTASAVPSSQPRIDNSGNAEKGSASDDSDSSRAGKTLTIPKAVCTSNIWWYVLVVSLLLMIATLVTVIHMYRKKINFSNAYSSSLNFSNVSYDTRNNDYSQECVIPEPDYSEITYSAAGHKYPPNK</sequence>
<feature type="region of interest" description="Disordered" evidence="2">
    <location>
        <begin position="243"/>
        <end position="276"/>
    </location>
</feature>
<evidence type="ECO:0000313" key="6">
    <source>
        <dbReference type="EMBL" id="RWS04606.1"/>
    </source>
</evidence>
<keyword evidence="3" id="KW-0472">Membrane</keyword>
<dbReference type="SUPFAM" id="SSF56436">
    <property type="entry name" value="C-type lectin-like"/>
    <property type="match status" value="2"/>
</dbReference>
<feature type="domain" description="C-type lectin" evidence="4">
    <location>
        <begin position="8"/>
        <end position="74"/>
    </location>
</feature>
<keyword evidence="3" id="KW-1133">Transmembrane helix</keyword>
<dbReference type="STRING" id="1965070.A0A443QNI9"/>
<evidence type="ECO:0000256" key="2">
    <source>
        <dbReference type="SAM" id="MobiDB-lite"/>
    </source>
</evidence>
<evidence type="ECO:0000313" key="7">
    <source>
        <dbReference type="Proteomes" id="UP000285301"/>
    </source>
</evidence>
<feature type="transmembrane region" description="Helical" evidence="3">
    <location>
        <begin position="291"/>
        <end position="314"/>
    </location>
</feature>
<dbReference type="PROSITE" id="PS00615">
    <property type="entry name" value="C_TYPE_LECTIN_1"/>
    <property type="match status" value="2"/>
</dbReference>
<keyword evidence="1" id="KW-1015">Disulfide bond</keyword>
<feature type="domain" description="C-type lectin" evidence="4">
    <location>
        <begin position="109"/>
        <end position="234"/>
    </location>
</feature>
<dbReference type="Gene3D" id="3.10.100.10">
    <property type="entry name" value="Mannose-Binding Protein A, subunit A"/>
    <property type="match status" value="2"/>
</dbReference>
<dbReference type="AlphaFoldDB" id="A0A443QNI9"/>
<gene>
    <name evidence="6" type="ORF">B4U79_16399</name>
    <name evidence="5" type="ORF">B4U79_16424</name>
</gene>
<keyword evidence="7" id="KW-1185">Reference proteome</keyword>
<feature type="compositionally biased region" description="Low complexity" evidence="2">
    <location>
        <begin position="243"/>
        <end position="252"/>
    </location>
</feature>
<dbReference type="CDD" id="cd00037">
    <property type="entry name" value="CLECT"/>
    <property type="match status" value="1"/>
</dbReference>
<dbReference type="OrthoDB" id="6515281at2759"/>
<keyword evidence="3" id="KW-0812">Transmembrane</keyword>